<protein>
    <recommendedName>
        <fullName evidence="1">SAM-like domain-containing protein</fullName>
    </recommendedName>
</protein>
<keyword evidence="3" id="KW-1185">Reference proteome</keyword>
<feature type="domain" description="SAM-like" evidence="1">
    <location>
        <begin position="9"/>
        <end position="34"/>
    </location>
</feature>
<organism evidence="2 3">
    <name type="scientific">Microdochium bolleyi</name>
    <dbReference type="NCBI Taxonomy" id="196109"/>
    <lineage>
        <taxon>Eukaryota</taxon>
        <taxon>Fungi</taxon>
        <taxon>Dikarya</taxon>
        <taxon>Ascomycota</taxon>
        <taxon>Pezizomycotina</taxon>
        <taxon>Sordariomycetes</taxon>
        <taxon>Xylariomycetidae</taxon>
        <taxon>Xylariales</taxon>
        <taxon>Microdochiaceae</taxon>
        <taxon>Microdochium</taxon>
    </lineage>
</organism>
<evidence type="ECO:0000313" key="3">
    <source>
        <dbReference type="Proteomes" id="UP000070501"/>
    </source>
</evidence>
<proteinExistence type="predicted"/>
<reference evidence="3" key="1">
    <citation type="submission" date="2016-02" db="EMBL/GenBank/DDBJ databases">
        <title>Draft genome sequence of Microdochium bolleyi, a fungal endophyte of beachgrass.</title>
        <authorList>
            <consortium name="DOE Joint Genome Institute"/>
            <person name="David A.S."/>
            <person name="May G."/>
            <person name="Haridas S."/>
            <person name="Lim J."/>
            <person name="Wang M."/>
            <person name="Labutti K."/>
            <person name="Lipzen A."/>
            <person name="Barry K."/>
            <person name="Grigoriev I.V."/>
        </authorList>
    </citation>
    <scope>NUCLEOTIDE SEQUENCE [LARGE SCALE GENOMIC DNA]</scope>
    <source>
        <strain evidence="3">J235TASD1</strain>
    </source>
</reference>
<dbReference type="InterPro" id="IPR057559">
    <property type="entry name" value="SAM_6"/>
</dbReference>
<name>A0A136JEV8_9PEZI</name>
<dbReference type="EMBL" id="KQ964246">
    <property type="protein sequence ID" value="KXJ95682.1"/>
    <property type="molecule type" value="Genomic_DNA"/>
</dbReference>
<dbReference type="Pfam" id="PF23395">
    <property type="entry name" value="SAM_6"/>
    <property type="match status" value="1"/>
</dbReference>
<evidence type="ECO:0000259" key="1">
    <source>
        <dbReference type="Pfam" id="PF23395"/>
    </source>
</evidence>
<dbReference type="OrthoDB" id="3647246at2759"/>
<feature type="non-terminal residue" evidence="2">
    <location>
        <position position="59"/>
    </location>
</feature>
<evidence type="ECO:0000313" key="2">
    <source>
        <dbReference type="EMBL" id="KXJ95682.1"/>
    </source>
</evidence>
<accession>A0A136JEV8</accession>
<gene>
    <name evidence="2" type="ORF">Micbo1qcDRAFT_157706</name>
</gene>
<dbReference type="AlphaFoldDB" id="A0A136JEV8"/>
<sequence>MPTVHDMLMQAESAWELFLRRAGMNAYAAQVIPGLAGLLSTDTTTEIPRDSSDSVPSGG</sequence>
<dbReference type="InParanoid" id="A0A136JEV8"/>
<dbReference type="Proteomes" id="UP000070501">
    <property type="component" value="Unassembled WGS sequence"/>
</dbReference>